<keyword evidence="1" id="KW-0143">Chaperone</keyword>
<sequence>MGQSVSEGVESLLAARGYGYRLLHRVFGADPAPDLVSLAEDPAFLNLLALCSESEGDAFARLGAVVSGLGTDDDAVAALKSEHTVLFVGPGKLAAPPWESMYVGQEGRLFQESTLAVRYAYAEFGFRPVEYKKVADDHLALMMDFMARMAAKSLDAFTCGNRDELGRTLAGQRSFIDEHLLNWVPRYAEDVAGARVSAFYESFANAAVGFFRIDREVIGEVQEALALSDGAA</sequence>
<dbReference type="AlphaFoldDB" id="A0A7C9JDC8"/>
<accession>A0A7C9JDC8</accession>
<dbReference type="PANTHER" id="PTHR34227:SF1">
    <property type="entry name" value="DIMETHYL SULFOXIDE REDUCTASE CHAPERONE-RELATED"/>
    <property type="match status" value="1"/>
</dbReference>
<dbReference type="Gene3D" id="1.10.3480.10">
    <property type="entry name" value="TorD-like"/>
    <property type="match status" value="1"/>
</dbReference>
<dbReference type="InterPro" id="IPR020945">
    <property type="entry name" value="DMSO/NO3_reduct_chaperone"/>
</dbReference>
<proteinExistence type="predicted"/>
<dbReference type="Pfam" id="PF02613">
    <property type="entry name" value="Nitrate_red_del"/>
    <property type="match status" value="1"/>
</dbReference>
<dbReference type="InterPro" id="IPR050289">
    <property type="entry name" value="TorD/DmsD_chaperones"/>
</dbReference>
<protein>
    <submittedName>
        <fullName evidence="2">Dehydrogenase</fullName>
    </submittedName>
</protein>
<dbReference type="InterPro" id="IPR036411">
    <property type="entry name" value="TorD-like_sf"/>
</dbReference>
<reference evidence="2" key="1">
    <citation type="submission" date="2018-08" db="EMBL/GenBank/DDBJ databases">
        <title>Murine metabolic-syndrome-specific gut microbial biobank.</title>
        <authorList>
            <person name="Liu C."/>
        </authorList>
    </citation>
    <scope>NUCLEOTIDE SEQUENCE [LARGE SCALE GENOMIC DNA]</scope>
    <source>
        <strain evidence="2">Z82</strain>
    </source>
</reference>
<evidence type="ECO:0000313" key="2">
    <source>
        <dbReference type="EMBL" id="NBI34156.1"/>
    </source>
</evidence>
<name>A0A7C9JDC8_9BACT</name>
<dbReference type="PANTHER" id="PTHR34227">
    <property type="entry name" value="CHAPERONE PROTEIN YCDY"/>
    <property type="match status" value="1"/>
</dbReference>
<organism evidence="2">
    <name type="scientific">Muribaculaceae bacterium Z82</name>
    <dbReference type="NCBI Taxonomy" id="2304548"/>
    <lineage>
        <taxon>Bacteria</taxon>
        <taxon>Pseudomonadati</taxon>
        <taxon>Bacteroidota</taxon>
        <taxon>Bacteroidia</taxon>
        <taxon>Bacteroidales</taxon>
        <taxon>Muribaculaceae</taxon>
    </lineage>
</organism>
<evidence type="ECO:0000256" key="1">
    <source>
        <dbReference type="ARBA" id="ARBA00023186"/>
    </source>
</evidence>
<gene>
    <name evidence="2" type="ORF">D1639_03745</name>
</gene>
<comment type="caution">
    <text evidence="2">The sequence shown here is derived from an EMBL/GenBank/DDBJ whole genome shotgun (WGS) entry which is preliminary data.</text>
</comment>
<dbReference type="EMBL" id="QWKH01000016">
    <property type="protein sequence ID" value="NBI34156.1"/>
    <property type="molecule type" value="Genomic_DNA"/>
</dbReference>
<dbReference type="SUPFAM" id="SSF89155">
    <property type="entry name" value="TorD-like"/>
    <property type="match status" value="1"/>
</dbReference>